<dbReference type="Proteomes" id="UP000468388">
    <property type="component" value="Unassembled WGS sequence"/>
</dbReference>
<organism evidence="1 2">
    <name type="scientific">Chitinophaga oryziterrae</name>
    <dbReference type="NCBI Taxonomy" id="1031224"/>
    <lineage>
        <taxon>Bacteria</taxon>
        <taxon>Pseudomonadati</taxon>
        <taxon>Bacteroidota</taxon>
        <taxon>Chitinophagia</taxon>
        <taxon>Chitinophagales</taxon>
        <taxon>Chitinophagaceae</taxon>
        <taxon>Chitinophaga</taxon>
    </lineage>
</organism>
<dbReference type="SUPFAM" id="SSF159871">
    <property type="entry name" value="YdgH-like"/>
    <property type="match status" value="1"/>
</dbReference>
<reference evidence="1 2" key="1">
    <citation type="submission" date="2019-12" db="EMBL/GenBank/DDBJ databases">
        <title>The draft genomic sequence of strain Chitinophaga oryziterrae JCM 16595.</title>
        <authorList>
            <person name="Zhang X."/>
        </authorList>
    </citation>
    <scope>NUCLEOTIDE SEQUENCE [LARGE SCALE GENOMIC DNA]</scope>
    <source>
        <strain evidence="1 2">JCM 16595</strain>
    </source>
</reference>
<evidence type="ECO:0000313" key="2">
    <source>
        <dbReference type="Proteomes" id="UP000468388"/>
    </source>
</evidence>
<dbReference type="InterPro" id="IPR036275">
    <property type="entry name" value="YdgH-like_sf"/>
</dbReference>
<dbReference type="Pfam" id="PF06037">
    <property type="entry name" value="DUF922"/>
    <property type="match status" value="1"/>
</dbReference>
<accession>A0A6N8J8L5</accession>
<dbReference type="EMBL" id="WRXO01000003">
    <property type="protein sequence ID" value="MVT41577.1"/>
    <property type="molecule type" value="Genomic_DNA"/>
</dbReference>
<proteinExistence type="predicted"/>
<sequence length="269" mass="30563">MKQFLYAFAVICLYSCTPKLNPGITTNRPPLADSAFVLVLDEGDRFHFRDEIGTINSVDNGACTYDEAIDKLKQIARSKGANLVKITEYKKPDYKNNCDRITAKIYKVDNVKSYETKFEWSSTRKLTWDDYKGTPKPGQDTNVAATTSCRLGLRMEPGPNVVITNEFICYQSSVRPTQRKPALLVHEQLHFDLCEVYARKLRKELAAAHLTVQNATAVSGNAFLKMHTLYKERQDLYDEETNHGLDPEPQARWQHDIAAELAAFTAYAR</sequence>
<name>A0A6N8J8L5_9BACT</name>
<dbReference type="AlphaFoldDB" id="A0A6N8J8L5"/>
<dbReference type="InterPro" id="IPR010321">
    <property type="entry name" value="DUF922"/>
</dbReference>
<evidence type="ECO:0000313" key="1">
    <source>
        <dbReference type="EMBL" id="MVT41577.1"/>
    </source>
</evidence>
<keyword evidence="2" id="KW-1185">Reference proteome</keyword>
<gene>
    <name evidence="1" type="ORF">GO495_13365</name>
</gene>
<dbReference type="OrthoDB" id="5431540at2"/>
<comment type="caution">
    <text evidence="1">The sequence shown here is derived from an EMBL/GenBank/DDBJ whole genome shotgun (WGS) entry which is preliminary data.</text>
</comment>
<evidence type="ECO:0008006" key="3">
    <source>
        <dbReference type="Google" id="ProtNLM"/>
    </source>
</evidence>
<protein>
    <recommendedName>
        <fullName evidence="3">DUF922 domain-containing protein</fullName>
    </recommendedName>
</protein>
<dbReference type="RefSeq" id="WP_157300216.1">
    <property type="nucleotide sequence ID" value="NZ_BAAAZB010000025.1"/>
</dbReference>